<reference evidence="2 3" key="1">
    <citation type="submission" date="2024-03" db="EMBL/GenBank/DDBJ databases">
        <title>Human intestinal bacterial collection.</title>
        <authorList>
            <person name="Pauvert C."/>
            <person name="Hitch T.C.A."/>
            <person name="Clavel T."/>
        </authorList>
    </citation>
    <scope>NUCLEOTIDE SEQUENCE [LARGE SCALE GENOMIC DNA]</scope>
    <source>
        <strain evidence="2 3">CLA-AP-H34</strain>
    </source>
</reference>
<feature type="non-terminal residue" evidence="2">
    <location>
        <position position="168"/>
    </location>
</feature>
<dbReference type="PROSITE" id="PS50835">
    <property type="entry name" value="IG_LIKE"/>
    <property type="match status" value="1"/>
</dbReference>
<dbReference type="InterPro" id="IPR044060">
    <property type="entry name" value="Bacterial_rp_domain"/>
</dbReference>
<evidence type="ECO:0000259" key="1">
    <source>
        <dbReference type="PROSITE" id="PS50835"/>
    </source>
</evidence>
<dbReference type="InterPro" id="IPR036179">
    <property type="entry name" value="Ig-like_dom_sf"/>
</dbReference>
<accession>A0ABV1ESJ6</accession>
<evidence type="ECO:0000313" key="2">
    <source>
        <dbReference type="EMBL" id="MEQ2457556.1"/>
    </source>
</evidence>
<dbReference type="EMBL" id="JBBMFT010000041">
    <property type="protein sequence ID" value="MEQ2457556.1"/>
    <property type="molecule type" value="Genomic_DNA"/>
</dbReference>
<keyword evidence="3" id="KW-1185">Reference proteome</keyword>
<comment type="caution">
    <text evidence="2">The sequence shown here is derived from an EMBL/GenBank/DDBJ whole genome shotgun (WGS) entry which is preliminary data.</text>
</comment>
<evidence type="ECO:0000313" key="3">
    <source>
        <dbReference type="Proteomes" id="UP001440599"/>
    </source>
</evidence>
<dbReference type="Proteomes" id="UP001440599">
    <property type="component" value="Unassembled WGS sequence"/>
</dbReference>
<proteinExistence type="predicted"/>
<dbReference type="Pfam" id="PF18998">
    <property type="entry name" value="Flg_new_2"/>
    <property type="match status" value="1"/>
</dbReference>
<feature type="non-terminal residue" evidence="2">
    <location>
        <position position="1"/>
    </location>
</feature>
<sequence>TANDGSGVTGEKLITIDFADEPVVTKVTVSPATASVQVGTTQQFTAVVEGENEPDQTVTWSVEGAQSETTAISDTGLLTVAEDETAETLTVRATSVANEEISGTATVTVTAAPVETYTLTVNGGTGSGEYEAGSQITVTANAPEEGMQFVNWTADGMKLEDDTASTLT</sequence>
<dbReference type="Gene3D" id="2.60.40.1080">
    <property type="match status" value="1"/>
</dbReference>
<organism evidence="2 3">
    <name type="scientific">Flavonifractor hominis</name>
    <dbReference type="NCBI Taxonomy" id="3133178"/>
    <lineage>
        <taxon>Bacteria</taxon>
        <taxon>Bacillati</taxon>
        <taxon>Bacillota</taxon>
        <taxon>Clostridia</taxon>
        <taxon>Eubacteriales</taxon>
        <taxon>Oscillospiraceae</taxon>
        <taxon>Flavonifractor</taxon>
    </lineage>
</organism>
<protein>
    <recommendedName>
        <fullName evidence="1">Ig-like domain-containing protein</fullName>
    </recommendedName>
</protein>
<gene>
    <name evidence="2" type="ORF">WMO45_13650</name>
</gene>
<name>A0ABV1ESJ6_9FIRM</name>
<dbReference type="SUPFAM" id="SSF48726">
    <property type="entry name" value="Immunoglobulin"/>
    <property type="match status" value="1"/>
</dbReference>
<feature type="domain" description="Ig-like" evidence="1">
    <location>
        <begin position="22"/>
        <end position="108"/>
    </location>
</feature>
<dbReference type="InterPro" id="IPR007110">
    <property type="entry name" value="Ig-like_dom"/>
</dbReference>
<dbReference type="RefSeq" id="WP_349141441.1">
    <property type="nucleotide sequence ID" value="NZ_JBBMFT010000041.1"/>
</dbReference>